<dbReference type="OrthoDB" id="2112786at2"/>
<protein>
    <submittedName>
        <fullName evidence="1">Uncharacterized protein</fullName>
    </submittedName>
</protein>
<dbReference type="Proteomes" id="UP000190625">
    <property type="component" value="Unassembled WGS sequence"/>
</dbReference>
<accession>A0A1T4QCQ5</accession>
<reference evidence="2" key="1">
    <citation type="submission" date="2017-02" db="EMBL/GenBank/DDBJ databases">
        <authorList>
            <person name="Varghese N."/>
            <person name="Submissions S."/>
        </authorList>
    </citation>
    <scope>NUCLEOTIDE SEQUENCE [LARGE SCALE GENOMIC DNA]</scope>
    <source>
        <strain evidence="2">ATCC BAA-73</strain>
    </source>
</reference>
<keyword evidence="2" id="KW-1185">Reference proteome</keyword>
<evidence type="ECO:0000313" key="2">
    <source>
        <dbReference type="Proteomes" id="UP000190625"/>
    </source>
</evidence>
<organism evidence="1 2">
    <name type="scientific">Selenihalanaerobacter shriftii</name>
    <dbReference type="NCBI Taxonomy" id="142842"/>
    <lineage>
        <taxon>Bacteria</taxon>
        <taxon>Bacillati</taxon>
        <taxon>Bacillota</taxon>
        <taxon>Clostridia</taxon>
        <taxon>Halanaerobiales</taxon>
        <taxon>Halobacteroidaceae</taxon>
        <taxon>Selenihalanaerobacter</taxon>
    </lineage>
</organism>
<sequence>MFEKFITELSAKLTIDNLNQLKESDPKKYDETLKLFIVAAEVGTKMLKESPKFRKVFAEIHAEFLKYPESKEVIETALNANKKINS</sequence>
<proteinExistence type="predicted"/>
<dbReference type="AlphaFoldDB" id="A0A1T4QCQ5"/>
<dbReference type="EMBL" id="FUWM01000026">
    <property type="protein sequence ID" value="SKA01008.1"/>
    <property type="molecule type" value="Genomic_DNA"/>
</dbReference>
<name>A0A1T4QCQ5_9FIRM</name>
<evidence type="ECO:0000313" key="1">
    <source>
        <dbReference type="EMBL" id="SKA01008.1"/>
    </source>
</evidence>
<dbReference type="RefSeq" id="WP_078810916.1">
    <property type="nucleotide sequence ID" value="NZ_FUWM01000026.1"/>
</dbReference>
<gene>
    <name evidence="1" type="ORF">SAMN02745118_02493</name>
</gene>